<dbReference type="GeneID" id="101850141"/>
<name>A0ABM0JES3_APLCA</name>
<gene>
    <name evidence="4" type="primary">LOC101850141</name>
</gene>
<feature type="compositionally biased region" description="Basic and acidic residues" evidence="2">
    <location>
        <begin position="147"/>
        <end position="168"/>
    </location>
</feature>
<proteinExistence type="predicted"/>
<evidence type="ECO:0000313" key="4">
    <source>
        <dbReference type="RefSeq" id="XP_005092070.1"/>
    </source>
</evidence>
<accession>A0ABM0JES3</accession>
<dbReference type="InterPro" id="IPR029090">
    <property type="entry name" value="DUF4659"/>
</dbReference>
<dbReference type="PANTHER" id="PTHR33663:SF2">
    <property type="entry name" value="COILED-COIL DOMAIN-CONTAINING PROTEIN 177"/>
    <property type="match status" value="1"/>
</dbReference>
<protein>
    <submittedName>
        <fullName evidence="4">Coiled-coil domain-containing protein 177 isoform X1</fullName>
    </submittedName>
</protein>
<sequence>MEPELGLHIDLYNLEDVKFEGSKYVLTSPRSLEACSRLDVKPIELLYKPLSEFQEELLPQDIPLRTIYTLYDESEEIRQKKLRLCREERKRILESELKKESTLSRDIKLSTLPSEDALAKQKKQKSALSPTKAVGFRSSYASRILKKSADRESTKLHRELVSKKEKNPPRARSTIRTRPQSADRRRPQRCAPSVTKGSRVRVRSGSAPNARLPVRDQKILKLMKDRRDEERKDLQASTEARRLWEDQKKREEALRTIAENKRRQLLAEENRIRDRRKFEEKERIIQAEEEERELKRLAVKDSQLNAEIALMNQLRMKELQLSDKIQKETAKAEIHELNLKAKEKEDEEIRQLLLAKQITDVNSATERKDVRLHQESLKKFLDNRQERELHEKRKHFIENQERQNQAVMQSSMASRLNQAESNLSVVLEQRNKQLEEQRRAEQEKLHRARKAHRRMEAEMDAWRHGLLEHKKMMESRASEVVNKSLELKSWQVKKDRMNRQTEQKRNISKIHKEVERWRSDLEKSLCERDRKVEDLLEEKERTISETRAMAQISQTMRDDIKERYVSDTFDKKALEAQLYANLYSSHRSRSPSLKNRSSIKIC</sequence>
<dbReference type="PANTHER" id="PTHR33663">
    <property type="entry name" value="COILED-COIL DOMAIN-CONTAINING PROTEIN 177"/>
    <property type="match status" value="1"/>
</dbReference>
<evidence type="ECO:0000313" key="3">
    <source>
        <dbReference type="Proteomes" id="UP000694888"/>
    </source>
</evidence>
<dbReference type="Proteomes" id="UP000694888">
    <property type="component" value="Unplaced"/>
</dbReference>
<dbReference type="Pfam" id="PF15558">
    <property type="entry name" value="DUF4659"/>
    <property type="match status" value="1"/>
</dbReference>
<feature type="coiled-coil region" evidence="1">
    <location>
        <begin position="220"/>
        <end position="347"/>
    </location>
</feature>
<feature type="region of interest" description="Disordered" evidence="2">
    <location>
        <begin position="147"/>
        <end position="207"/>
    </location>
</feature>
<feature type="coiled-coil region" evidence="1">
    <location>
        <begin position="416"/>
        <end position="458"/>
    </location>
</feature>
<reference evidence="4" key="1">
    <citation type="submission" date="2025-08" db="UniProtKB">
        <authorList>
            <consortium name="RefSeq"/>
        </authorList>
    </citation>
    <scope>IDENTIFICATION</scope>
</reference>
<evidence type="ECO:0000256" key="2">
    <source>
        <dbReference type="SAM" id="MobiDB-lite"/>
    </source>
</evidence>
<keyword evidence="1" id="KW-0175">Coiled coil</keyword>
<keyword evidence="3" id="KW-1185">Reference proteome</keyword>
<evidence type="ECO:0000256" key="1">
    <source>
        <dbReference type="SAM" id="Coils"/>
    </source>
</evidence>
<dbReference type="RefSeq" id="XP_005092070.1">
    <property type="nucleotide sequence ID" value="XM_005092013.3"/>
</dbReference>
<organism evidence="3 4">
    <name type="scientific">Aplysia californica</name>
    <name type="common">California sea hare</name>
    <dbReference type="NCBI Taxonomy" id="6500"/>
    <lineage>
        <taxon>Eukaryota</taxon>
        <taxon>Metazoa</taxon>
        <taxon>Spiralia</taxon>
        <taxon>Lophotrochozoa</taxon>
        <taxon>Mollusca</taxon>
        <taxon>Gastropoda</taxon>
        <taxon>Heterobranchia</taxon>
        <taxon>Euthyneura</taxon>
        <taxon>Tectipleura</taxon>
        <taxon>Aplysiida</taxon>
        <taxon>Aplysioidea</taxon>
        <taxon>Aplysiidae</taxon>
        <taxon>Aplysia</taxon>
    </lineage>
</organism>